<dbReference type="EMBL" id="AMEZ01000110">
    <property type="protein sequence ID" value="EKY23248.1"/>
    <property type="molecule type" value="Genomic_DNA"/>
</dbReference>
<dbReference type="CDD" id="cd09911">
    <property type="entry name" value="Lin0431_like"/>
    <property type="match status" value="1"/>
</dbReference>
<dbReference type="HOGENOM" id="CLU_130936_2_0_9"/>
<dbReference type="eggNOG" id="COG5341">
    <property type="taxonomic scope" value="Bacteria"/>
</dbReference>
<dbReference type="STRING" id="545697.HMPREF0216_03033"/>
<reference evidence="2 3" key="1">
    <citation type="submission" date="2012-05" db="EMBL/GenBank/DDBJ databases">
        <authorList>
            <person name="Weinstock G."/>
            <person name="Sodergren E."/>
            <person name="Lobos E.A."/>
            <person name="Fulton L."/>
            <person name="Fulton R."/>
            <person name="Courtney L."/>
            <person name="Fronick C."/>
            <person name="O'Laughlin M."/>
            <person name="Godfrey J."/>
            <person name="Wilson R.M."/>
            <person name="Miner T."/>
            <person name="Farmer C."/>
            <person name="Delehaunty K."/>
            <person name="Cordes M."/>
            <person name="Minx P."/>
            <person name="Tomlinson C."/>
            <person name="Chen J."/>
            <person name="Wollam A."/>
            <person name="Pepin K.H."/>
            <person name="Bhonagiri V."/>
            <person name="Zhang X."/>
            <person name="Suruliraj S."/>
            <person name="Warren W."/>
            <person name="Mitreva M."/>
            <person name="Mardis E.R."/>
            <person name="Wilson R.K."/>
        </authorList>
    </citation>
    <scope>NUCLEOTIDE SEQUENCE [LARGE SCALE GENOMIC DNA]</scope>
    <source>
        <strain evidence="2 3">DSM 1785</strain>
    </source>
</reference>
<sequence>MVRGKLFKKLDIVIIIALLLISFIPELVFGVVMGYDYNMTYAEITINGEFYSKIPLSAHKGEDYIDINVDGHKNKIIIKDNTIKMIDADCPDSLCIYQGEIHRVGQSVVCLPNKVMVEIKGKIEDNDDDVILSH</sequence>
<dbReference type="InterPro" id="IPR038690">
    <property type="entry name" value="NusG_2_sf"/>
</dbReference>
<name>L1Q5J9_9CLOT</name>
<keyword evidence="1" id="KW-0812">Transmembrane</keyword>
<evidence type="ECO:0000313" key="3">
    <source>
        <dbReference type="Proteomes" id="UP000010420"/>
    </source>
</evidence>
<dbReference type="RefSeq" id="WP_005215498.1">
    <property type="nucleotide sequence ID" value="NZ_KB291697.1"/>
</dbReference>
<comment type="caution">
    <text evidence="2">The sequence shown here is derived from an EMBL/GenBank/DDBJ whole genome shotgun (WGS) entry which is preliminary data.</text>
</comment>
<dbReference type="Proteomes" id="UP000010420">
    <property type="component" value="Unassembled WGS sequence"/>
</dbReference>
<keyword evidence="1" id="KW-1133">Transmembrane helix</keyword>
<feature type="transmembrane region" description="Helical" evidence="1">
    <location>
        <begin position="12"/>
        <end position="35"/>
    </location>
</feature>
<evidence type="ECO:0000256" key="1">
    <source>
        <dbReference type="SAM" id="Phobius"/>
    </source>
</evidence>
<gene>
    <name evidence="2" type="ORF">HMPREF0216_03033</name>
</gene>
<proteinExistence type="predicted"/>
<keyword evidence="1" id="KW-0472">Membrane</keyword>
<dbReference type="AlphaFoldDB" id="L1Q5J9"/>
<keyword evidence="3" id="KW-1185">Reference proteome</keyword>
<dbReference type="Pfam" id="PF07009">
    <property type="entry name" value="NusG_II"/>
    <property type="match status" value="1"/>
</dbReference>
<protein>
    <submittedName>
        <fullName evidence="2">Uncharacterized protein</fullName>
    </submittedName>
</protein>
<evidence type="ECO:0000313" key="2">
    <source>
        <dbReference type="EMBL" id="EKY23248.1"/>
    </source>
</evidence>
<organism evidence="2 3">
    <name type="scientific">Clostridium celatum DSM 1785</name>
    <dbReference type="NCBI Taxonomy" id="545697"/>
    <lineage>
        <taxon>Bacteria</taxon>
        <taxon>Bacillati</taxon>
        <taxon>Bacillota</taxon>
        <taxon>Clostridia</taxon>
        <taxon>Eubacteriales</taxon>
        <taxon>Clostridiaceae</taxon>
        <taxon>Clostridium</taxon>
    </lineage>
</organism>
<dbReference type="Gene3D" id="2.60.320.10">
    <property type="entry name" value="N-utilization substance G protein NusG, insert domain"/>
    <property type="match status" value="1"/>
</dbReference>
<accession>L1Q5J9</accession>
<dbReference type="OrthoDB" id="47603at2"/>
<dbReference type="PATRIC" id="fig|545697.3.peg.2977"/>